<evidence type="ECO:0000256" key="6">
    <source>
        <dbReference type="ARBA" id="ARBA00022989"/>
    </source>
</evidence>
<comment type="subcellular location">
    <subcellularLocation>
        <location evidence="1">Golgi apparatus membrane</location>
        <topology evidence="1">Multi-pass membrane protein</topology>
    </subcellularLocation>
</comment>
<gene>
    <name evidence="11" type="ORF">UBRO2_03777</name>
</gene>
<keyword evidence="6 10" id="KW-1133">Transmembrane helix</keyword>
<evidence type="ECO:0000256" key="3">
    <source>
        <dbReference type="ARBA" id="ARBA00022448"/>
    </source>
</evidence>
<feature type="transmembrane region" description="Helical" evidence="10">
    <location>
        <begin position="256"/>
        <end position="275"/>
    </location>
</feature>
<feature type="compositionally biased region" description="Acidic residues" evidence="9">
    <location>
        <begin position="110"/>
        <end position="131"/>
    </location>
</feature>
<reference evidence="11" key="1">
    <citation type="submission" date="2018-08" db="EMBL/GenBank/DDBJ databases">
        <authorList>
            <person name="Guldener U."/>
        </authorList>
    </citation>
    <scope>NUCLEOTIDE SEQUENCE</scope>
    <source>
        <strain evidence="11">UB2</strain>
    </source>
</reference>
<dbReference type="GO" id="GO:0034067">
    <property type="term" value="P:protein localization to Golgi apparatus"/>
    <property type="evidence" value="ECO:0007669"/>
    <property type="project" value="TreeGrafter"/>
</dbReference>
<name>A0A8H8QND7_9BASI</name>
<protein>
    <submittedName>
        <fullName evidence="11">Uncharacterized protein</fullName>
    </submittedName>
</protein>
<keyword evidence="3" id="KW-0813">Transport</keyword>
<feature type="compositionally biased region" description="Low complexity" evidence="9">
    <location>
        <begin position="181"/>
        <end position="208"/>
    </location>
</feature>
<evidence type="ECO:0000256" key="2">
    <source>
        <dbReference type="ARBA" id="ARBA00008160"/>
    </source>
</evidence>
<evidence type="ECO:0000256" key="1">
    <source>
        <dbReference type="ARBA" id="ARBA00004653"/>
    </source>
</evidence>
<evidence type="ECO:0000313" key="12">
    <source>
        <dbReference type="Proteomes" id="UP000658997"/>
    </source>
</evidence>
<dbReference type="Pfam" id="PF09801">
    <property type="entry name" value="SYS1"/>
    <property type="match status" value="1"/>
</dbReference>
<feature type="region of interest" description="Disordered" evidence="9">
    <location>
        <begin position="341"/>
        <end position="371"/>
    </location>
</feature>
<keyword evidence="4 10" id="KW-0812">Transmembrane</keyword>
<comment type="caution">
    <text evidence="11">The sequence shown here is derived from an EMBL/GenBank/DDBJ whole genome shotgun (WGS) entry which is preliminary data.</text>
</comment>
<dbReference type="GO" id="GO:0005829">
    <property type="term" value="C:cytosol"/>
    <property type="evidence" value="ECO:0007669"/>
    <property type="project" value="GOC"/>
</dbReference>
<dbReference type="GO" id="GO:0005802">
    <property type="term" value="C:trans-Golgi network"/>
    <property type="evidence" value="ECO:0007669"/>
    <property type="project" value="TreeGrafter"/>
</dbReference>
<evidence type="ECO:0000313" key="11">
    <source>
        <dbReference type="EMBL" id="SYW80509.1"/>
    </source>
</evidence>
<comment type="similarity">
    <text evidence="2">Belongs to the SYS1 family.</text>
</comment>
<keyword evidence="12" id="KW-1185">Reference proteome</keyword>
<evidence type="ECO:0000256" key="7">
    <source>
        <dbReference type="ARBA" id="ARBA00023034"/>
    </source>
</evidence>
<feature type="region of interest" description="Disordered" evidence="9">
    <location>
        <begin position="181"/>
        <end position="209"/>
    </location>
</feature>
<sequence>MKEAFSTPLQGYDALRILTQILSLQTLHYLILATLLPPFLAIFAETSSLMFEGGPTQVGMVFDWRQVASRPTYDWLPPKDILDQREGWKGWIDPGPGDGDGGEGGGGEGDGVEGDEGEGDGGEGDEGEGDGGEGNGGEVEIDPAVLVRWNLDNVWLDAPLPGSSGVQGRVLDHEQILRYKSSNLTTTSSDPNPSSPSSESEMSTQSPTVESAIEHWEWDHTRDSHRSYVLIVTWLLTAPLDILLLVYLVRRPTHMLDHALTLHFLNLLITSLYVGRVPSSLVWWLTMLVHAAVTIVWSEQLAIKREMGRSLGYSLVANMGDMRKRVSFSLIKHKEGNIVLDEAKTNSPPPTQAVLFDSEPRTPIPSSHQAE</sequence>
<dbReference type="PANTHER" id="PTHR12952">
    <property type="entry name" value="SYS1"/>
    <property type="match status" value="1"/>
</dbReference>
<dbReference type="GO" id="GO:0006895">
    <property type="term" value="P:Golgi to endosome transport"/>
    <property type="evidence" value="ECO:0007669"/>
    <property type="project" value="TreeGrafter"/>
</dbReference>
<dbReference type="EMBL" id="ULHB01000076">
    <property type="protein sequence ID" value="SYW80509.1"/>
    <property type="molecule type" value="Genomic_DNA"/>
</dbReference>
<evidence type="ECO:0000256" key="8">
    <source>
        <dbReference type="ARBA" id="ARBA00023136"/>
    </source>
</evidence>
<evidence type="ECO:0000256" key="5">
    <source>
        <dbReference type="ARBA" id="ARBA00022927"/>
    </source>
</evidence>
<dbReference type="Proteomes" id="UP000658997">
    <property type="component" value="Unassembled WGS sequence"/>
</dbReference>
<keyword evidence="7" id="KW-0333">Golgi apparatus</keyword>
<proteinExistence type="inferred from homology"/>
<dbReference type="PANTHER" id="PTHR12952:SF0">
    <property type="entry name" value="PROTEIN SYS1 HOMOLOG"/>
    <property type="match status" value="1"/>
</dbReference>
<evidence type="ECO:0000256" key="10">
    <source>
        <dbReference type="SAM" id="Phobius"/>
    </source>
</evidence>
<feature type="compositionally biased region" description="Gly residues" evidence="9">
    <location>
        <begin position="96"/>
        <end position="109"/>
    </location>
</feature>
<organism evidence="11 12">
    <name type="scientific">Ustilago bromivora</name>
    <dbReference type="NCBI Taxonomy" id="307758"/>
    <lineage>
        <taxon>Eukaryota</taxon>
        <taxon>Fungi</taxon>
        <taxon>Dikarya</taxon>
        <taxon>Basidiomycota</taxon>
        <taxon>Ustilaginomycotina</taxon>
        <taxon>Ustilaginomycetes</taxon>
        <taxon>Ustilaginales</taxon>
        <taxon>Ustilaginaceae</taxon>
        <taxon>Ustilago</taxon>
    </lineage>
</organism>
<evidence type="ECO:0000256" key="4">
    <source>
        <dbReference type="ARBA" id="ARBA00022692"/>
    </source>
</evidence>
<dbReference type="GO" id="GO:0043001">
    <property type="term" value="P:Golgi to plasma membrane protein transport"/>
    <property type="evidence" value="ECO:0007669"/>
    <property type="project" value="TreeGrafter"/>
</dbReference>
<accession>A0A8H8QND7</accession>
<keyword evidence="8 10" id="KW-0472">Membrane</keyword>
<evidence type="ECO:0000256" key="9">
    <source>
        <dbReference type="SAM" id="MobiDB-lite"/>
    </source>
</evidence>
<keyword evidence="5" id="KW-0653">Protein transport</keyword>
<dbReference type="InterPro" id="IPR019185">
    <property type="entry name" value="Integral_membrane_SYS1-rel"/>
</dbReference>
<feature type="transmembrane region" description="Helical" evidence="10">
    <location>
        <begin position="21"/>
        <end position="44"/>
    </location>
</feature>
<feature type="region of interest" description="Disordered" evidence="9">
    <location>
        <begin position="86"/>
        <end position="139"/>
    </location>
</feature>
<dbReference type="AlphaFoldDB" id="A0A8H8QND7"/>
<dbReference type="GO" id="GO:0000139">
    <property type="term" value="C:Golgi membrane"/>
    <property type="evidence" value="ECO:0007669"/>
    <property type="project" value="UniProtKB-SubCell"/>
</dbReference>
<feature type="transmembrane region" description="Helical" evidence="10">
    <location>
        <begin position="228"/>
        <end position="249"/>
    </location>
</feature>